<evidence type="ECO:0000256" key="1">
    <source>
        <dbReference type="SAM" id="MobiDB-lite"/>
    </source>
</evidence>
<protein>
    <submittedName>
        <fullName evidence="3">Transcriptional regulator, AcrR family</fullName>
    </submittedName>
</protein>
<sequence length="188" mass="20102">DARAPARLGSSRYERSGRRNPTTAPATAAGDAPARLGSGDLGGERSGRGDPGRMAGIARRRPGPVRPGRLRQEPSGRRLGRAHRRYRPARGRGGPGRPAGAGRPPRPAGRRSGGRRREPVPPDQPDPVRRRGPALGIARAACVVGDGPAGPSLASERHPHRGDRGARRRRLRRHAAPLLRQPEHHPGR</sequence>
<keyword evidence="2" id="KW-1185">Reference proteome</keyword>
<feature type="compositionally biased region" description="Basic and acidic residues" evidence="1">
    <location>
        <begin position="42"/>
        <end position="51"/>
    </location>
</feature>
<dbReference type="AlphaFoldDB" id="A0A0N5A0L8"/>
<feature type="compositionally biased region" description="Low complexity" evidence="1">
    <location>
        <begin position="19"/>
        <end position="37"/>
    </location>
</feature>
<evidence type="ECO:0000313" key="2">
    <source>
        <dbReference type="Proteomes" id="UP000038045"/>
    </source>
</evidence>
<feature type="compositionally biased region" description="Basic residues" evidence="1">
    <location>
        <begin position="78"/>
        <end position="90"/>
    </location>
</feature>
<feature type="compositionally biased region" description="Basic residues" evidence="1">
    <location>
        <begin position="158"/>
        <end position="175"/>
    </location>
</feature>
<dbReference type="WBParaSite" id="PTRK_0001496600.1">
    <property type="protein sequence ID" value="PTRK_0001496600.1"/>
    <property type="gene ID" value="PTRK_0001496600"/>
</dbReference>
<feature type="region of interest" description="Disordered" evidence="1">
    <location>
        <begin position="1"/>
        <end position="188"/>
    </location>
</feature>
<organism evidence="2 3">
    <name type="scientific">Parastrongyloides trichosuri</name>
    <name type="common">Possum-specific nematode worm</name>
    <dbReference type="NCBI Taxonomy" id="131310"/>
    <lineage>
        <taxon>Eukaryota</taxon>
        <taxon>Metazoa</taxon>
        <taxon>Ecdysozoa</taxon>
        <taxon>Nematoda</taxon>
        <taxon>Chromadorea</taxon>
        <taxon>Rhabditida</taxon>
        <taxon>Tylenchina</taxon>
        <taxon>Panagrolaimomorpha</taxon>
        <taxon>Strongyloidoidea</taxon>
        <taxon>Strongyloididae</taxon>
        <taxon>Parastrongyloides</taxon>
    </lineage>
</organism>
<reference evidence="3" key="1">
    <citation type="submission" date="2017-02" db="UniProtKB">
        <authorList>
            <consortium name="WormBaseParasite"/>
        </authorList>
    </citation>
    <scope>IDENTIFICATION</scope>
</reference>
<evidence type="ECO:0000313" key="3">
    <source>
        <dbReference type="WBParaSite" id="PTRK_0001496600.1"/>
    </source>
</evidence>
<dbReference type="Proteomes" id="UP000038045">
    <property type="component" value="Unplaced"/>
</dbReference>
<accession>A0A0N5A0L8</accession>
<proteinExistence type="predicted"/>
<name>A0A0N5A0L8_PARTI</name>